<dbReference type="InterPro" id="IPR000032">
    <property type="entry name" value="HPr-like"/>
</dbReference>
<sequence>MSKKIRLNATEDVKEFVKAASKCDFDVDISYNRILIDAKSILGILSMDLTRVLTVTCHGEDHEFDRFLQKYAVA</sequence>
<dbReference type="InterPro" id="IPR035895">
    <property type="entry name" value="HPr-like_sf"/>
</dbReference>
<dbReference type="Gene3D" id="3.30.1340.10">
    <property type="entry name" value="HPr-like"/>
    <property type="match status" value="1"/>
</dbReference>
<dbReference type="RefSeq" id="WP_022426744.1">
    <property type="nucleotide sequence ID" value="NZ_PSQG01000001.1"/>
</dbReference>
<evidence type="ECO:0000259" key="1">
    <source>
        <dbReference type="Pfam" id="PF00381"/>
    </source>
</evidence>
<evidence type="ECO:0000313" key="3">
    <source>
        <dbReference type="Proteomes" id="UP000253208"/>
    </source>
</evidence>
<proteinExistence type="predicted"/>
<dbReference type="Proteomes" id="UP000253208">
    <property type="component" value="Unassembled WGS sequence"/>
</dbReference>
<feature type="domain" description="HPr" evidence="1">
    <location>
        <begin position="14"/>
        <end position="63"/>
    </location>
</feature>
<reference evidence="2 3" key="1">
    <citation type="submission" date="2018-02" db="EMBL/GenBank/DDBJ databases">
        <title>Complete genome sequencing of Faecalibacterium prausnitzii strains isolated from the human gut.</title>
        <authorList>
            <person name="Fitzgerald B.C."/>
            <person name="Shkoporov A.N."/>
            <person name="Ross P.R."/>
            <person name="Hill C."/>
        </authorList>
    </citation>
    <scope>NUCLEOTIDE SEQUENCE [LARGE SCALE GENOMIC DNA]</scope>
    <source>
        <strain evidence="2 3">APC942/31-1</strain>
    </source>
</reference>
<dbReference type="SUPFAM" id="SSF55594">
    <property type="entry name" value="HPr-like"/>
    <property type="match status" value="1"/>
</dbReference>
<organism evidence="2 3">
    <name type="scientific">Blautia obeum</name>
    <dbReference type="NCBI Taxonomy" id="40520"/>
    <lineage>
        <taxon>Bacteria</taxon>
        <taxon>Bacillati</taxon>
        <taxon>Bacillota</taxon>
        <taxon>Clostridia</taxon>
        <taxon>Lachnospirales</taxon>
        <taxon>Lachnospiraceae</taxon>
        <taxon>Blautia</taxon>
    </lineage>
</organism>
<dbReference type="AlphaFoldDB" id="A0A367G780"/>
<accession>A0A367G780</accession>
<protein>
    <submittedName>
        <fullName evidence="2">HPr family phosphocarrier protein</fullName>
    </submittedName>
</protein>
<gene>
    <name evidence="2" type="ORF">C4886_00405</name>
</gene>
<dbReference type="Pfam" id="PF00381">
    <property type="entry name" value="PTS-HPr"/>
    <property type="match status" value="1"/>
</dbReference>
<name>A0A367G780_9FIRM</name>
<dbReference type="EMBL" id="PSQG01000001">
    <property type="protein sequence ID" value="RCH46557.1"/>
    <property type="molecule type" value="Genomic_DNA"/>
</dbReference>
<comment type="caution">
    <text evidence="2">The sequence shown here is derived from an EMBL/GenBank/DDBJ whole genome shotgun (WGS) entry which is preliminary data.</text>
</comment>
<evidence type="ECO:0000313" key="2">
    <source>
        <dbReference type="EMBL" id="RCH46557.1"/>
    </source>
</evidence>